<protein>
    <submittedName>
        <fullName evidence="1">Uncharacterized protein</fullName>
    </submittedName>
</protein>
<dbReference type="EnsemblMetazoa" id="AATE001992-RA">
    <property type="protein sequence ID" value="AATE001992-PA.1"/>
    <property type="gene ID" value="AATE001992"/>
</dbReference>
<dbReference type="AlphaFoldDB" id="A0A182IML9"/>
<name>A0A182IML9_ANOAO</name>
<accession>A0A182IML9</accession>
<evidence type="ECO:0000313" key="1">
    <source>
        <dbReference type="EnsemblMetazoa" id="AATE001992-PA.1"/>
    </source>
</evidence>
<organism evidence="1">
    <name type="scientific">Anopheles atroparvus</name>
    <name type="common">European mosquito</name>
    <dbReference type="NCBI Taxonomy" id="41427"/>
    <lineage>
        <taxon>Eukaryota</taxon>
        <taxon>Metazoa</taxon>
        <taxon>Ecdysozoa</taxon>
        <taxon>Arthropoda</taxon>
        <taxon>Hexapoda</taxon>
        <taxon>Insecta</taxon>
        <taxon>Pterygota</taxon>
        <taxon>Neoptera</taxon>
        <taxon>Endopterygota</taxon>
        <taxon>Diptera</taxon>
        <taxon>Nematocera</taxon>
        <taxon>Culicoidea</taxon>
        <taxon>Culicidae</taxon>
        <taxon>Anophelinae</taxon>
        <taxon>Anopheles</taxon>
    </lineage>
</organism>
<sequence>MESLLCVKPPLLSLLDGCFRLVDKPGRLQEERAVLFRGTFHVRIQQTRLSSMDWVVHNHVLESGVCLEELILVFFRHGQLAHVQLEQDPTTAEKHQIGIFRDHILCDVGSVEKCKLCICFVRCHHAINIQVSALLDQLKRHVMSDVHASPNFNRIRIQLPDANPSLGILATRHHFEIA</sequence>
<proteinExistence type="predicted"/>
<dbReference type="VEuPathDB" id="VectorBase:AATE001992"/>
<reference evidence="1" key="1">
    <citation type="submission" date="2022-08" db="UniProtKB">
        <authorList>
            <consortium name="EnsemblMetazoa"/>
        </authorList>
    </citation>
    <scope>IDENTIFICATION</scope>
    <source>
        <strain evidence="1">EBRO</strain>
    </source>
</reference>